<dbReference type="InterPro" id="IPR053737">
    <property type="entry name" value="Type_II_TA_Toxin"/>
</dbReference>
<protein>
    <submittedName>
        <fullName evidence="2">Death-on-curing family protein</fullName>
    </submittedName>
</protein>
<evidence type="ECO:0000259" key="1">
    <source>
        <dbReference type="PROSITE" id="PS51459"/>
    </source>
</evidence>
<evidence type="ECO:0000313" key="2">
    <source>
        <dbReference type="EMBL" id="CCI51531.1"/>
    </source>
</evidence>
<dbReference type="Proteomes" id="UP000035720">
    <property type="component" value="Unassembled WGS sequence"/>
</dbReference>
<dbReference type="NCBIfam" id="TIGR01550">
    <property type="entry name" value="DOC_P1"/>
    <property type="match status" value="1"/>
</dbReference>
<dbReference type="RefSeq" id="WP_048547973.1">
    <property type="nucleotide sequence ID" value="NZ_HF571038.1"/>
</dbReference>
<organism evidence="2 3">
    <name type="scientific">Nostocoides jenkinsii Ben 74</name>
    <dbReference type="NCBI Taxonomy" id="1193518"/>
    <lineage>
        <taxon>Bacteria</taxon>
        <taxon>Bacillati</taxon>
        <taxon>Actinomycetota</taxon>
        <taxon>Actinomycetes</taxon>
        <taxon>Micrococcales</taxon>
        <taxon>Intrasporangiaceae</taxon>
        <taxon>Nostocoides</taxon>
    </lineage>
</organism>
<dbReference type="STRING" id="1193518.BN13_1080004"/>
<accession>A0A077M305</accession>
<proteinExistence type="predicted"/>
<dbReference type="PROSITE" id="PS51459">
    <property type="entry name" value="FIDO"/>
    <property type="match status" value="1"/>
</dbReference>
<dbReference type="InterPro" id="IPR003812">
    <property type="entry name" value="Fido"/>
</dbReference>
<comment type="caution">
    <text evidence="2">The sequence shown here is derived from an EMBL/GenBank/DDBJ whole genome shotgun (WGS) entry which is preliminary data.</text>
</comment>
<dbReference type="EMBL" id="CAJC01000011">
    <property type="protein sequence ID" value="CCI51531.1"/>
    <property type="molecule type" value="Genomic_DNA"/>
</dbReference>
<keyword evidence="3" id="KW-1185">Reference proteome</keyword>
<dbReference type="OrthoDB" id="9802752at2"/>
<dbReference type="InterPro" id="IPR036597">
    <property type="entry name" value="Fido-like_dom_sf"/>
</dbReference>
<gene>
    <name evidence="2" type="ORF">BN13_1080004</name>
</gene>
<dbReference type="Pfam" id="PF02661">
    <property type="entry name" value="Fic"/>
    <property type="match status" value="1"/>
</dbReference>
<evidence type="ECO:0000313" key="3">
    <source>
        <dbReference type="Proteomes" id="UP000035720"/>
    </source>
</evidence>
<dbReference type="AlphaFoldDB" id="A0A077M305"/>
<dbReference type="InterPro" id="IPR006440">
    <property type="entry name" value="Doc"/>
</dbReference>
<feature type="domain" description="Fido" evidence="1">
    <location>
        <begin position="5"/>
        <end position="121"/>
    </location>
</feature>
<dbReference type="SUPFAM" id="SSF140931">
    <property type="entry name" value="Fic-like"/>
    <property type="match status" value="1"/>
</dbReference>
<dbReference type="Gene3D" id="1.20.120.1870">
    <property type="entry name" value="Fic/DOC protein, Fido domain"/>
    <property type="match status" value="1"/>
</dbReference>
<dbReference type="GO" id="GO:0016301">
    <property type="term" value="F:kinase activity"/>
    <property type="evidence" value="ECO:0007669"/>
    <property type="project" value="InterPro"/>
</dbReference>
<reference evidence="2 3" key="1">
    <citation type="journal article" date="2013" name="ISME J.">
        <title>A metabolic model for members of the genus Tetrasphaera involved in enhanced biological phosphorus removal.</title>
        <authorList>
            <person name="Kristiansen R."/>
            <person name="Nguyen H.T.T."/>
            <person name="Saunders A.M."/>
            <person name="Nielsen J.L."/>
            <person name="Wimmer R."/>
            <person name="Le V.Q."/>
            <person name="McIlroy S.J."/>
            <person name="Petrovski S."/>
            <person name="Seviour R.J."/>
            <person name="Calteau A."/>
            <person name="Nielsen K.L."/>
            <person name="Nielsen P.H."/>
        </authorList>
    </citation>
    <scope>NUCLEOTIDE SEQUENCE [LARGE SCALE GENOMIC DNA]</scope>
    <source>
        <strain evidence="2 3">Ben 74</strain>
    </source>
</reference>
<name>A0A077M305_9MICO</name>
<dbReference type="PANTHER" id="PTHR39426">
    <property type="entry name" value="HOMOLOGY TO DEATH-ON-CURING PROTEIN OF PHAGE P1"/>
    <property type="match status" value="1"/>
</dbReference>
<sequence>MIDYLSVDDLLRVAEGVVDGQVMVRDLGLLASAAHRPQATVFGADAYPGLADKAAALMHSLARNHPLIDGNKRLAWAATRIFCLLNGEDPRYASVDEAEELVLSVARGEREVDDIADWLRRSWVKNTQE</sequence>
<dbReference type="PANTHER" id="PTHR39426:SF1">
    <property type="entry name" value="HOMOLOGY TO DEATH-ON-CURING PROTEIN OF PHAGE P1"/>
    <property type="match status" value="1"/>
</dbReference>